<sequence>MTRNVGTLDRIFRLVIVAAIALAYWLGALSGGLAIALGVVAIIALATSIVSFCPAYRLFGISTCKRV</sequence>
<feature type="domain" description="Inner membrane protein YgaP-like transmembrane" evidence="2">
    <location>
        <begin position="1"/>
        <end position="66"/>
    </location>
</feature>
<keyword evidence="1" id="KW-0472">Membrane</keyword>
<proteinExistence type="predicted"/>
<protein>
    <submittedName>
        <fullName evidence="3">DUF2892 domain-containing protein</fullName>
    </submittedName>
</protein>
<dbReference type="Proteomes" id="UP000245137">
    <property type="component" value="Unassembled WGS sequence"/>
</dbReference>
<evidence type="ECO:0000256" key="1">
    <source>
        <dbReference type="SAM" id="Phobius"/>
    </source>
</evidence>
<accession>A0A2U1SQJ6</accession>
<keyword evidence="1" id="KW-1133">Transmembrane helix</keyword>
<feature type="transmembrane region" description="Helical" evidence="1">
    <location>
        <begin position="12"/>
        <end position="29"/>
    </location>
</feature>
<keyword evidence="1" id="KW-0812">Transmembrane</keyword>
<comment type="caution">
    <text evidence="3">The sequence shown here is derived from an EMBL/GenBank/DDBJ whole genome shotgun (WGS) entry which is preliminary data.</text>
</comment>
<dbReference type="InterPro" id="IPR021309">
    <property type="entry name" value="YgaP-like_TM"/>
</dbReference>
<dbReference type="EMBL" id="PUIV01000014">
    <property type="protein sequence ID" value="PWB93887.1"/>
    <property type="molecule type" value="Genomic_DNA"/>
</dbReference>
<feature type="transmembrane region" description="Helical" evidence="1">
    <location>
        <begin position="35"/>
        <end position="59"/>
    </location>
</feature>
<dbReference type="RefSeq" id="WP_108917255.1">
    <property type="nucleotide sequence ID" value="NZ_BGJY01000020.1"/>
</dbReference>
<evidence type="ECO:0000313" key="3">
    <source>
        <dbReference type="EMBL" id="PWB93887.1"/>
    </source>
</evidence>
<dbReference type="AlphaFoldDB" id="A0A2U1SQJ6"/>
<gene>
    <name evidence="3" type="ORF">C5689_10625</name>
</gene>
<dbReference type="Pfam" id="PF11127">
    <property type="entry name" value="YgaP-like_TM"/>
    <property type="match status" value="1"/>
</dbReference>
<organism evidence="3 4">
    <name type="scientific">Methylosinus sporium</name>
    <dbReference type="NCBI Taxonomy" id="428"/>
    <lineage>
        <taxon>Bacteria</taxon>
        <taxon>Pseudomonadati</taxon>
        <taxon>Pseudomonadota</taxon>
        <taxon>Alphaproteobacteria</taxon>
        <taxon>Hyphomicrobiales</taxon>
        <taxon>Methylocystaceae</taxon>
        <taxon>Methylosinus</taxon>
    </lineage>
</organism>
<evidence type="ECO:0000313" key="4">
    <source>
        <dbReference type="Proteomes" id="UP000245137"/>
    </source>
</evidence>
<name>A0A2U1SQJ6_METSR</name>
<reference evidence="3 4" key="1">
    <citation type="journal article" date="2018" name="Appl. Microbiol. Biotechnol.">
        <title>Co-cultivation of the strictly anaerobic methanogen Methanosarcina barkeri with aerobic methanotrophs in an oxygen-limited membrane bioreactor.</title>
        <authorList>
            <person name="In 't Zandt M.H."/>
            <person name="van den Bosch T.J.M."/>
            <person name="Rijkers R."/>
            <person name="van Kessel M.A.H.J."/>
            <person name="Jetten M.S.M."/>
            <person name="Welte C.U."/>
        </authorList>
    </citation>
    <scope>NUCLEOTIDE SEQUENCE [LARGE SCALE GENOMIC DNA]</scope>
    <source>
        <strain evidence="3 4">DSM 17706</strain>
    </source>
</reference>
<keyword evidence="4" id="KW-1185">Reference proteome</keyword>
<evidence type="ECO:0000259" key="2">
    <source>
        <dbReference type="Pfam" id="PF11127"/>
    </source>
</evidence>